<dbReference type="RefSeq" id="WP_378562682.1">
    <property type="nucleotide sequence ID" value="NZ_JBHSDL010000014.1"/>
</dbReference>
<comment type="caution">
    <text evidence="2">The sequence shown here is derived from an EMBL/GenBank/DDBJ whole genome shotgun (WGS) entry which is preliminary data.</text>
</comment>
<dbReference type="Pfam" id="PF09203">
    <property type="entry name" value="MspA"/>
    <property type="match status" value="1"/>
</dbReference>
<dbReference type="Gene3D" id="2.60.40.1650">
    <property type="entry name" value="Porin MspA (Ig-like beta-sandwich domain)"/>
    <property type="match status" value="1"/>
</dbReference>
<feature type="signal peptide" evidence="1">
    <location>
        <begin position="1"/>
        <end position="31"/>
    </location>
</feature>
<keyword evidence="3" id="KW-1185">Reference proteome</keyword>
<evidence type="ECO:0000256" key="1">
    <source>
        <dbReference type="SAM" id="SignalP"/>
    </source>
</evidence>
<evidence type="ECO:0000313" key="2">
    <source>
        <dbReference type="EMBL" id="MFC4375639.1"/>
    </source>
</evidence>
<sequence length="218" mass="21943">MINRKFLAKVAGAGAAATVAVGLFSTGAAHADTFVPLPGGHITKTLSDGTVVNIRLVGESANISPSMGATPVHRNAWVSGSAQVDVSNGGAGKIYPGYTVGCQVNIAGGGVSGDAEGSVEGESGDVSVGTGGELSLGPGQAKSFYVLDIEKPDDYGNESHSSSNKFKNGSGSVTWSDTTIGLSGCAGYAQARAFVSVEVETDNVISWVTLWGQPFSLG</sequence>
<proteinExistence type="predicted"/>
<keyword evidence="1" id="KW-0732">Signal</keyword>
<dbReference type="EMBL" id="JBHSDL010000014">
    <property type="protein sequence ID" value="MFC4375639.1"/>
    <property type="molecule type" value="Genomic_DNA"/>
</dbReference>
<name>A0ABV8VHZ2_9NOCA</name>
<organism evidence="2 3">
    <name type="scientific">Nocardia halotolerans</name>
    <dbReference type="NCBI Taxonomy" id="1755878"/>
    <lineage>
        <taxon>Bacteria</taxon>
        <taxon>Bacillati</taxon>
        <taxon>Actinomycetota</taxon>
        <taxon>Actinomycetes</taxon>
        <taxon>Mycobacteriales</taxon>
        <taxon>Nocardiaceae</taxon>
        <taxon>Nocardia</taxon>
    </lineage>
</organism>
<accession>A0ABV8VHZ2</accession>
<feature type="chain" id="PRO_5047028350" evidence="1">
    <location>
        <begin position="32"/>
        <end position="218"/>
    </location>
</feature>
<gene>
    <name evidence="2" type="ORF">ACFO5K_16185</name>
</gene>
<reference evidence="3" key="1">
    <citation type="journal article" date="2019" name="Int. J. Syst. Evol. Microbiol.">
        <title>The Global Catalogue of Microorganisms (GCM) 10K type strain sequencing project: providing services to taxonomists for standard genome sequencing and annotation.</title>
        <authorList>
            <consortium name="The Broad Institute Genomics Platform"/>
            <consortium name="The Broad Institute Genome Sequencing Center for Infectious Disease"/>
            <person name="Wu L."/>
            <person name="Ma J."/>
        </authorList>
    </citation>
    <scope>NUCLEOTIDE SEQUENCE [LARGE SCALE GENOMIC DNA]</scope>
    <source>
        <strain evidence="3">IBRC-M 10490</strain>
    </source>
</reference>
<protein>
    <submittedName>
        <fullName evidence="2">MspA family porin</fullName>
    </submittedName>
</protein>
<dbReference type="InterPro" id="IPR015286">
    <property type="entry name" value="Porin_fam_mycobact-type"/>
</dbReference>
<dbReference type="Proteomes" id="UP001595844">
    <property type="component" value="Unassembled WGS sequence"/>
</dbReference>
<evidence type="ECO:0000313" key="3">
    <source>
        <dbReference type="Proteomes" id="UP001595844"/>
    </source>
</evidence>